<dbReference type="VEuPathDB" id="MicrosporidiaDB:CWI39_0074p0010"/>
<reference evidence="1 2" key="1">
    <citation type="submission" date="2017-12" db="EMBL/GenBank/DDBJ databases">
        <authorList>
            <person name="Pombert J.-F."/>
            <person name="Haag K.L."/>
            <person name="Ebert D."/>
        </authorList>
    </citation>
    <scope>NUCLEOTIDE SEQUENCE [LARGE SCALE GENOMIC DNA]</scope>
    <source>
        <strain evidence="1">BE-OM-2</strain>
    </source>
</reference>
<keyword evidence="2" id="KW-1185">Reference proteome</keyword>
<organism evidence="1 2">
    <name type="scientific">Hamiltosporidium magnivora</name>
    <dbReference type="NCBI Taxonomy" id="148818"/>
    <lineage>
        <taxon>Eukaryota</taxon>
        <taxon>Fungi</taxon>
        <taxon>Fungi incertae sedis</taxon>
        <taxon>Microsporidia</taxon>
        <taxon>Dubosqiidae</taxon>
        <taxon>Hamiltosporidium</taxon>
    </lineage>
</organism>
<gene>
    <name evidence="1" type="ORF">CWI36_2672p0010</name>
</gene>
<accession>A0A4Q9KTI3</accession>
<evidence type="ECO:0000313" key="1">
    <source>
        <dbReference type="EMBL" id="TBT97864.1"/>
    </source>
</evidence>
<dbReference type="EMBL" id="PITI01002672">
    <property type="protein sequence ID" value="TBT97864.1"/>
    <property type="molecule type" value="Genomic_DNA"/>
</dbReference>
<evidence type="ECO:0000313" key="2">
    <source>
        <dbReference type="Proteomes" id="UP000291404"/>
    </source>
</evidence>
<dbReference type="AlphaFoldDB" id="A0A4Q9KTI3"/>
<protein>
    <submittedName>
        <fullName evidence="1">Uncharacterized protein</fullName>
    </submittedName>
</protein>
<name>A0A4Q9KTI3_9MICR</name>
<proteinExistence type="predicted"/>
<dbReference type="Proteomes" id="UP000291404">
    <property type="component" value="Unassembled WGS sequence"/>
</dbReference>
<dbReference type="VEuPathDB" id="MicrosporidiaDB:CWI36_2672p0010"/>
<sequence>MKKTESSESDNDSLFQESNMLLGIRHRSFPIRLEKRGIRINQNYPVSIFSRYLHRIIRSYSTQILGNFAYAFQNKKGEINESVNSEIGVTKKTSNSDTNKVVNSSPEKVICIDKYKSKIVTLFEVLPATYLKNSPEINDQKHLDVSALKERMKKIYQRKENKNLRLKRFAECLNKLDGEELLEFLISANIMAKRLSVKKIEIINRVLMDNKLDILALAETWRDDIDNLNTNYRLVARLLSKQVKKR</sequence>
<comment type="caution">
    <text evidence="1">The sequence shown here is derived from an EMBL/GenBank/DDBJ whole genome shotgun (WGS) entry which is preliminary data.</text>
</comment>